<dbReference type="RefSeq" id="XP_024691716.1">
    <property type="nucleotide sequence ID" value="XM_024837378.1"/>
</dbReference>
<proteinExistence type="predicted"/>
<evidence type="ECO:0000313" key="7">
    <source>
        <dbReference type="EMBL" id="PKY03122.1"/>
    </source>
</evidence>
<evidence type="ECO:0000313" key="8">
    <source>
        <dbReference type="Proteomes" id="UP000234254"/>
    </source>
</evidence>
<dbReference type="PROSITE" id="PS51501">
    <property type="entry name" value="ZF_DNL"/>
    <property type="match status" value="1"/>
</dbReference>
<evidence type="ECO:0000256" key="4">
    <source>
        <dbReference type="PROSITE-ProRule" id="PRU00834"/>
    </source>
</evidence>
<feature type="compositionally biased region" description="Basic and acidic residues" evidence="5">
    <location>
        <begin position="73"/>
        <end position="102"/>
    </location>
</feature>
<dbReference type="GeneID" id="36544902"/>
<dbReference type="EMBL" id="MSFM01000008">
    <property type="protein sequence ID" value="PKY03122.1"/>
    <property type="molecule type" value="Genomic_DNA"/>
</dbReference>
<dbReference type="GO" id="GO:0030150">
    <property type="term" value="P:protein import into mitochondrial matrix"/>
    <property type="evidence" value="ECO:0007669"/>
    <property type="project" value="TreeGrafter"/>
</dbReference>
<feature type="region of interest" description="Disordered" evidence="5">
    <location>
        <begin position="177"/>
        <end position="211"/>
    </location>
</feature>
<organism evidence="7 8">
    <name type="scientific">Aspergillus campestris (strain IBT 28561)</name>
    <dbReference type="NCBI Taxonomy" id="1392248"/>
    <lineage>
        <taxon>Eukaryota</taxon>
        <taxon>Fungi</taxon>
        <taxon>Dikarya</taxon>
        <taxon>Ascomycota</taxon>
        <taxon>Pezizomycotina</taxon>
        <taxon>Eurotiomycetes</taxon>
        <taxon>Eurotiomycetidae</taxon>
        <taxon>Eurotiales</taxon>
        <taxon>Aspergillaceae</taxon>
        <taxon>Aspergillus</taxon>
        <taxon>Aspergillus subgen. Circumdati</taxon>
    </lineage>
</organism>
<name>A0A2I1CZR4_ASPC2</name>
<keyword evidence="2 4" id="KW-0863">Zinc-finger</keyword>
<feature type="compositionally biased region" description="Low complexity" evidence="5">
    <location>
        <begin position="191"/>
        <end position="211"/>
    </location>
</feature>
<evidence type="ECO:0000259" key="6">
    <source>
        <dbReference type="PROSITE" id="PS51501"/>
    </source>
</evidence>
<protein>
    <submittedName>
        <fullName evidence="7">Zf-DNL-domain-containing protein</fullName>
    </submittedName>
</protein>
<dbReference type="VEuPathDB" id="FungiDB:P168DRAFT_291264"/>
<dbReference type="Pfam" id="PF05180">
    <property type="entry name" value="zf-DNL"/>
    <property type="match status" value="1"/>
</dbReference>
<comment type="caution">
    <text evidence="7">The sequence shown here is derived from an EMBL/GenBank/DDBJ whole genome shotgun (WGS) entry which is preliminary data.</text>
</comment>
<keyword evidence="8" id="KW-1185">Reference proteome</keyword>
<evidence type="ECO:0000256" key="5">
    <source>
        <dbReference type="SAM" id="MobiDB-lite"/>
    </source>
</evidence>
<dbReference type="AlphaFoldDB" id="A0A2I1CZR4"/>
<dbReference type="GO" id="GO:0006457">
    <property type="term" value="P:protein folding"/>
    <property type="evidence" value="ECO:0007669"/>
    <property type="project" value="TreeGrafter"/>
</dbReference>
<evidence type="ECO:0000256" key="1">
    <source>
        <dbReference type="ARBA" id="ARBA00022723"/>
    </source>
</evidence>
<evidence type="ECO:0000256" key="3">
    <source>
        <dbReference type="ARBA" id="ARBA00022833"/>
    </source>
</evidence>
<keyword evidence="1" id="KW-0479">Metal-binding</keyword>
<dbReference type="GO" id="GO:0050821">
    <property type="term" value="P:protein stabilization"/>
    <property type="evidence" value="ECO:0007669"/>
    <property type="project" value="TreeGrafter"/>
</dbReference>
<dbReference type="GO" id="GO:0051087">
    <property type="term" value="F:protein-folding chaperone binding"/>
    <property type="evidence" value="ECO:0007669"/>
    <property type="project" value="TreeGrafter"/>
</dbReference>
<gene>
    <name evidence="7" type="ORF">P168DRAFT_291264</name>
</gene>
<dbReference type="PANTHER" id="PTHR20922">
    <property type="entry name" value="DNL-TYPE ZINC FINGER PROTEIN"/>
    <property type="match status" value="1"/>
</dbReference>
<accession>A0A2I1CZR4</accession>
<dbReference type="GO" id="GO:0005739">
    <property type="term" value="C:mitochondrion"/>
    <property type="evidence" value="ECO:0007669"/>
    <property type="project" value="TreeGrafter"/>
</dbReference>
<dbReference type="OrthoDB" id="512667at2759"/>
<dbReference type="InterPro" id="IPR024158">
    <property type="entry name" value="Mt_import_TIM15"/>
</dbReference>
<evidence type="ECO:0000256" key="2">
    <source>
        <dbReference type="ARBA" id="ARBA00022771"/>
    </source>
</evidence>
<dbReference type="GO" id="GO:0008270">
    <property type="term" value="F:zinc ion binding"/>
    <property type="evidence" value="ECO:0007669"/>
    <property type="project" value="UniProtKB-KW"/>
</dbReference>
<feature type="region of interest" description="Disordered" evidence="5">
    <location>
        <begin position="38"/>
        <end position="104"/>
    </location>
</feature>
<dbReference type="InterPro" id="IPR007853">
    <property type="entry name" value="Znf_DNL-typ"/>
</dbReference>
<keyword evidence="3" id="KW-0862">Zinc</keyword>
<sequence>MPPAMPLSQGLRLISSLPRSAISRNAARPLSHLAFRSLRPSPVPSQRPATRITIPSIGSIRTNSSSSSSSSETGDRPLTDRTNDPATDAEHEQANRQRREQEPAYQITFTCKPCNERSSHRMSKHGYHRGTVLIRCPTCRSRHVISDHLNIFLDQKSTLDDILAKQGDKLTRGYVEGDMEFWDDGSSTPRSQSETESEGSSGSSDGQGKLG</sequence>
<dbReference type="Proteomes" id="UP000234254">
    <property type="component" value="Unassembled WGS sequence"/>
</dbReference>
<feature type="domain" description="DNL-type" evidence="6">
    <location>
        <begin position="100"/>
        <end position="195"/>
    </location>
</feature>
<dbReference type="PANTHER" id="PTHR20922:SF13">
    <property type="entry name" value="DNL-TYPE ZINC FINGER PROTEIN"/>
    <property type="match status" value="1"/>
</dbReference>
<reference evidence="7" key="1">
    <citation type="submission" date="2016-12" db="EMBL/GenBank/DDBJ databases">
        <title>The genomes of Aspergillus section Nigri reveals drivers in fungal speciation.</title>
        <authorList>
            <consortium name="DOE Joint Genome Institute"/>
            <person name="Vesth T.C."/>
            <person name="Nybo J."/>
            <person name="Theobald S."/>
            <person name="Brandl J."/>
            <person name="Frisvad J.C."/>
            <person name="Nielsen K.F."/>
            <person name="Lyhne E.K."/>
            <person name="Kogle M.E."/>
            <person name="Kuo A."/>
            <person name="Riley R."/>
            <person name="Clum A."/>
            <person name="Nolan M."/>
            <person name="Lipzen A."/>
            <person name="Salamov A."/>
            <person name="Henrissat B."/>
            <person name="Wiebenga A."/>
            <person name="De vries R.P."/>
            <person name="Grigoriev I.V."/>
            <person name="Mortensen U.H."/>
            <person name="Andersen M.R."/>
            <person name="Baker S.E."/>
        </authorList>
    </citation>
    <scope>NUCLEOTIDE SEQUENCE</scope>
    <source>
        <strain evidence="7">IBT 28561</strain>
    </source>
</reference>